<dbReference type="SUPFAM" id="SSF52374">
    <property type="entry name" value="Nucleotidylyl transferase"/>
    <property type="match status" value="1"/>
</dbReference>
<dbReference type="PANTHER" id="PTHR31285">
    <property type="entry name" value="NICOTINAMIDE MONONUCLEOTIDE ADENYLYLTRANSFERASE"/>
    <property type="match status" value="1"/>
</dbReference>
<dbReference type="InParanoid" id="D8THN1"/>
<name>D8THN1_VOLCA</name>
<evidence type="ECO:0000313" key="1">
    <source>
        <dbReference type="EMBL" id="EFJ52742.1"/>
    </source>
</evidence>
<dbReference type="InterPro" id="IPR036653">
    <property type="entry name" value="CinA-like_C"/>
</dbReference>
<dbReference type="GO" id="GO:0005737">
    <property type="term" value="C:cytoplasm"/>
    <property type="evidence" value="ECO:0007669"/>
    <property type="project" value="TreeGrafter"/>
</dbReference>
<dbReference type="eggNOG" id="ENOG502QTA1">
    <property type="taxonomic scope" value="Eukaryota"/>
</dbReference>
<dbReference type="RefSeq" id="XP_002945747.1">
    <property type="nucleotide sequence ID" value="XM_002945701.1"/>
</dbReference>
<dbReference type="Proteomes" id="UP000001058">
    <property type="component" value="Unassembled WGS sequence"/>
</dbReference>
<sequence>MASVSASCPQVHELAPDVEAVIRSIHSNKTKAVVYVTGGAVQASCISWLLAVPGASATVLEAAVPYARSSLISTLGKEPEQYCSSATAAAMAEAAYRRAADLSSFGDSIVGLGATCSLSTVGAKRGDHRAFLAVHGGSAAGSRCLAMTLAKGARTRVGEDDLVSRMLIKEAAAAAASAGCSTAAAQSAFVVHSYDVVNDIRQAANDPVQQLLRGEIRCVEFCGSEVVVDAPRHGRVYLPGSFNPLHQAALRAANGDVGVGSLEGAFELTVQNADKGLLSAEDIHKRVAQFVALGLPVVVTRAPLFTNKADLLPGSRFVVGYDTAARLVLPKYYGNSYTQMLLDFARLRQNGCSFIVAGRKDAASGRFMSLANVEVPPELADLFTNSLPEEAFRLDISSTELRLKAQLK</sequence>
<dbReference type="GeneID" id="9621735"/>
<gene>
    <name evidence="1" type="ORF">VOLCADRAFT_78735</name>
</gene>
<dbReference type="OrthoDB" id="5591297at2759"/>
<dbReference type="EMBL" id="GL378323">
    <property type="protein sequence ID" value="EFJ52742.1"/>
    <property type="molecule type" value="Genomic_DNA"/>
</dbReference>
<proteinExistence type="predicted"/>
<dbReference type="AlphaFoldDB" id="D8THN1"/>
<dbReference type="GO" id="GO:0000309">
    <property type="term" value="F:nicotinamide-nucleotide adenylyltransferase activity"/>
    <property type="evidence" value="ECO:0007669"/>
    <property type="project" value="TreeGrafter"/>
</dbReference>
<reference evidence="1 2" key="1">
    <citation type="journal article" date="2010" name="Science">
        <title>Genomic analysis of organismal complexity in the multicellular green alga Volvox carteri.</title>
        <authorList>
            <person name="Prochnik S.E."/>
            <person name="Umen J."/>
            <person name="Nedelcu A.M."/>
            <person name="Hallmann A."/>
            <person name="Miller S.M."/>
            <person name="Nishii I."/>
            <person name="Ferris P."/>
            <person name="Kuo A."/>
            <person name="Mitros T."/>
            <person name="Fritz-Laylin L.K."/>
            <person name="Hellsten U."/>
            <person name="Chapman J."/>
            <person name="Simakov O."/>
            <person name="Rensing S.A."/>
            <person name="Terry A."/>
            <person name="Pangilinan J."/>
            <person name="Kapitonov V."/>
            <person name="Jurka J."/>
            <person name="Salamov A."/>
            <person name="Shapiro H."/>
            <person name="Schmutz J."/>
            <person name="Grimwood J."/>
            <person name="Lindquist E."/>
            <person name="Lucas S."/>
            <person name="Grigoriev I.V."/>
            <person name="Schmitt R."/>
            <person name="Kirk D."/>
            <person name="Rokhsar D.S."/>
        </authorList>
    </citation>
    <scope>NUCLEOTIDE SEQUENCE [LARGE SCALE GENOMIC DNA]</scope>
    <source>
        <strain evidence="2">f. Nagariensis / Eve</strain>
    </source>
</reference>
<organism evidence="2">
    <name type="scientific">Volvox carteri f. nagariensis</name>
    <dbReference type="NCBI Taxonomy" id="3068"/>
    <lineage>
        <taxon>Eukaryota</taxon>
        <taxon>Viridiplantae</taxon>
        <taxon>Chlorophyta</taxon>
        <taxon>core chlorophytes</taxon>
        <taxon>Chlorophyceae</taxon>
        <taxon>CS clade</taxon>
        <taxon>Chlamydomonadales</taxon>
        <taxon>Volvocaceae</taxon>
        <taxon>Volvox</taxon>
    </lineage>
</organism>
<dbReference type="GO" id="GO:0005634">
    <property type="term" value="C:nucleus"/>
    <property type="evidence" value="ECO:0007669"/>
    <property type="project" value="TreeGrafter"/>
</dbReference>
<dbReference type="GO" id="GO:0016887">
    <property type="term" value="F:ATP hydrolysis activity"/>
    <property type="evidence" value="ECO:0007669"/>
    <property type="project" value="TreeGrafter"/>
</dbReference>
<keyword evidence="2" id="KW-1185">Reference proteome</keyword>
<dbReference type="Gene3D" id="3.90.950.20">
    <property type="entry name" value="CinA-like"/>
    <property type="match status" value="1"/>
</dbReference>
<accession>D8THN1</accession>
<evidence type="ECO:0000313" key="2">
    <source>
        <dbReference type="Proteomes" id="UP000001058"/>
    </source>
</evidence>
<dbReference type="PANTHER" id="PTHR31285:SF0">
    <property type="entry name" value="NICOTINAMIDE MONONUCLEOTIDE ADENYLYLTRANSFERASE"/>
    <property type="match status" value="1"/>
</dbReference>
<dbReference type="KEGG" id="vcn:VOLCADRAFT_78735"/>
<protein>
    <submittedName>
        <fullName evidence="1">Uncharacterized protein</fullName>
    </submittedName>
</protein>
<dbReference type="FunCoup" id="D8THN1">
    <property type="interactions" value="145"/>
</dbReference>